<comment type="similarity">
    <text evidence="1">Belongs to the short-chain dehydrogenases/reductases (SDR) family.</text>
</comment>
<dbReference type="eggNOG" id="COG1028">
    <property type="taxonomic scope" value="Bacteria"/>
</dbReference>
<dbReference type="PANTHER" id="PTHR42901:SF1">
    <property type="entry name" value="ALCOHOL DEHYDROGENASE"/>
    <property type="match status" value="1"/>
</dbReference>
<evidence type="ECO:0000313" key="3">
    <source>
        <dbReference type="EMBL" id="EIW90213.1"/>
    </source>
</evidence>
<dbReference type="EMBL" id="AKKU01000001">
    <property type="protein sequence ID" value="EIW90213.1"/>
    <property type="molecule type" value="Genomic_DNA"/>
</dbReference>
<dbReference type="AlphaFoldDB" id="I8UE16"/>
<evidence type="ECO:0000256" key="2">
    <source>
        <dbReference type="ARBA" id="ARBA00023002"/>
    </source>
</evidence>
<organism evidence="3 4">
    <name type="scientific">Alishewanella agri BL06</name>
    <dbReference type="NCBI Taxonomy" id="1195246"/>
    <lineage>
        <taxon>Bacteria</taxon>
        <taxon>Pseudomonadati</taxon>
        <taxon>Pseudomonadota</taxon>
        <taxon>Gammaproteobacteria</taxon>
        <taxon>Alteromonadales</taxon>
        <taxon>Alteromonadaceae</taxon>
        <taxon>Alishewanella</taxon>
    </lineage>
</organism>
<dbReference type="Gene3D" id="3.40.50.720">
    <property type="entry name" value="NAD(P)-binding Rossmann-like Domain"/>
    <property type="match status" value="1"/>
</dbReference>
<dbReference type="SUPFAM" id="SSF51735">
    <property type="entry name" value="NAD(P)-binding Rossmann-fold domains"/>
    <property type="match status" value="1"/>
</dbReference>
<sequence>MQNAGFRRILSPFFLAWEHEMQVPTSYNAPAGVLQDKVILITGAGDGIGKTAAVTFARYGATVILLGKTTAKLTAVYDEIVAAGYPEPAIVPLDLKGATKKHYQDMAATIRAEFGRLDGLLHNAGLLGVLTPFEHIDLPTWQDIMQINVTAAMLMTQALIPVLQLSQQPSVVFTSSGVGRKGRAFWGPYAVSKFATEGLMQILADEYDNTSLRVNCINPGATRTSMRAKAYPGEDPQKLKTPEDLMWLYLYLMSDASIGVTGQSLDAQPK</sequence>
<dbReference type="InterPro" id="IPR036291">
    <property type="entry name" value="NAD(P)-bd_dom_sf"/>
</dbReference>
<gene>
    <name evidence="3" type="ORF">AGRI_00040</name>
</gene>
<keyword evidence="4" id="KW-1185">Reference proteome</keyword>
<protein>
    <submittedName>
        <fullName evidence="3">Putative oxoacyl-(Acyl carrier protein) reductase</fullName>
    </submittedName>
</protein>
<dbReference type="STRING" id="1195246.AGRI_00040"/>
<dbReference type="PATRIC" id="fig|1195246.3.peg.8"/>
<accession>I8UE16</accession>
<dbReference type="PROSITE" id="PS00061">
    <property type="entry name" value="ADH_SHORT"/>
    <property type="match status" value="1"/>
</dbReference>
<dbReference type="PRINTS" id="PR00081">
    <property type="entry name" value="GDHRDH"/>
</dbReference>
<comment type="caution">
    <text evidence="3">The sequence shown here is derived from an EMBL/GenBank/DDBJ whole genome shotgun (WGS) entry which is preliminary data.</text>
</comment>
<dbReference type="Proteomes" id="UP000035062">
    <property type="component" value="Unassembled WGS sequence"/>
</dbReference>
<dbReference type="Pfam" id="PF00106">
    <property type="entry name" value="adh_short"/>
    <property type="match status" value="1"/>
</dbReference>
<evidence type="ECO:0000256" key="1">
    <source>
        <dbReference type="ARBA" id="ARBA00006484"/>
    </source>
</evidence>
<dbReference type="PANTHER" id="PTHR42901">
    <property type="entry name" value="ALCOHOL DEHYDROGENASE"/>
    <property type="match status" value="1"/>
</dbReference>
<dbReference type="GO" id="GO:0016491">
    <property type="term" value="F:oxidoreductase activity"/>
    <property type="evidence" value="ECO:0007669"/>
    <property type="project" value="UniProtKB-KW"/>
</dbReference>
<keyword evidence="2" id="KW-0560">Oxidoreductase</keyword>
<dbReference type="NCBIfam" id="NF006509">
    <property type="entry name" value="PRK08945.1"/>
    <property type="match status" value="1"/>
</dbReference>
<reference evidence="3 4" key="1">
    <citation type="journal article" date="2012" name="J. Bacteriol.">
        <title>Genome Sequence of Pectin-Degrading Alishewanella agri, Isolated from Landfill Soil.</title>
        <authorList>
            <person name="Kim J."/>
            <person name="Jung J."/>
            <person name="Sung J.S."/>
            <person name="Chun J."/>
            <person name="Park W."/>
        </authorList>
    </citation>
    <scope>NUCLEOTIDE SEQUENCE [LARGE SCALE GENOMIC DNA]</scope>
    <source>
        <strain evidence="3 4">BL06</strain>
    </source>
</reference>
<dbReference type="InterPro" id="IPR002347">
    <property type="entry name" value="SDR_fam"/>
</dbReference>
<proteinExistence type="inferred from homology"/>
<evidence type="ECO:0000313" key="4">
    <source>
        <dbReference type="Proteomes" id="UP000035062"/>
    </source>
</evidence>
<dbReference type="InterPro" id="IPR020904">
    <property type="entry name" value="Sc_DH/Rdtase_CS"/>
</dbReference>
<name>I8UE16_9ALTE</name>